<dbReference type="PANTHER" id="PTHR44936:SF9">
    <property type="entry name" value="SENSOR PROTEIN CREC"/>
    <property type="match status" value="1"/>
</dbReference>
<dbReference type="Gene3D" id="1.10.287.130">
    <property type="match status" value="1"/>
</dbReference>
<dbReference type="SMART" id="SM00387">
    <property type="entry name" value="HATPase_c"/>
    <property type="match status" value="1"/>
</dbReference>
<dbReference type="PRINTS" id="PR00344">
    <property type="entry name" value="BCTRLSENSOR"/>
</dbReference>
<evidence type="ECO:0000256" key="4">
    <source>
        <dbReference type="ARBA" id="ARBA00022475"/>
    </source>
</evidence>
<protein>
    <recommendedName>
        <fullName evidence="3">histidine kinase</fullName>
        <ecNumber evidence="3">2.7.13.3</ecNumber>
    </recommendedName>
</protein>
<dbReference type="InterPro" id="IPR003661">
    <property type="entry name" value="HisK_dim/P_dom"/>
</dbReference>
<dbReference type="PANTHER" id="PTHR44936">
    <property type="entry name" value="SENSOR PROTEIN CREC"/>
    <property type="match status" value="1"/>
</dbReference>
<dbReference type="EC" id="2.7.13.3" evidence="3"/>
<dbReference type="PROSITE" id="PS50109">
    <property type="entry name" value="HIS_KIN"/>
    <property type="match status" value="1"/>
</dbReference>
<keyword evidence="5" id="KW-0597">Phosphoprotein</keyword>
<comment type="caution">
    <text evidence="13">The sequence shown here is derived from an EMBL/GenBank/DDBJ whole genome shotgun (WGS) entry which is preliminary data.</text>
</comment>
<keyword evidence="11" id="KW-0472">Membrane</keyword>
<evidence type="ECO:0000256" key="2">
    <source>
        <dbReference type="ARBA" id="ARBA00004651"/>
    </source>
</evidence>
<keyword evidence="14" id="KW-1185">Reference proteome</keyword>
<feature type="transmembrane region" description="Helical" evidence="11">
    <location>
        <begin position="77"/>
        <end position="97"/>
    </location>
</feature>
<evidence type="ECO:0000256" key="11">
    <source>
        <dbReference type="SAM" id="Phobius"/>
    </source>
</evidence>
<evidence type="ECO:0000313" key="14">
    <source>
        <dbReference type="Proteomes" id="UP000245753"/>
    </source>
</evidence>
<keyword evidence="4" id="KW-1003">Cell membrane</keyword>
<accession>A0A2U2MSU6</accession>
<keyword evidence="11" id="KW-1133">Transmembrane helix</keyword>
<dbReference type="Proteomes" id="UP000245753">
    <property type="component" value="Unassembled WGS sequence"/>
</dbReference>
<organism evidence="13 14">
    <name type="scientific">Bifidobacterium catulorum</name>
    <dbReference type="NCBI Taxonomy" id="1630173"/>
    <lineage>
        <taxon>Bacteria</taxon>
        <taxon>Bacillati</taxon>
        <taxon>Actinomycetota</taxon>
        <taxon>Actinomycetes</taxon>
        <taxon>Bifidobacteriales</taxon>
        <taxon>Bifidobacteriaceae</taxon>
        <taxon>Bifidobacterium</taxon>
    </lineage>
</organism>
<evidence type="ECO:0000256" key="1">
    <source>
        <dbReference type="ARBA" id="ARBA00000085"/>
    </source>
</evidence>
<evidence type="ECO:0000256" key="7">
    <source>
        <dbReference type="ARBA" id="ARBA00022777"/>
    </source>
</evidence>
<reference evidence="13 14" key="1">
    <citation type="journal article" date="2018" name="Int. J. Syst. Evol. Microbiol.">
        <title>Bifidobacterium catulorum sp. nov., a novel taxon from the faeces of the baby common marmoset (Callithrix jacchus).</title>
        <authorList>
            <person name="Modesto M."/>
            <person name="Michelini S."/>
            <person name="Oki K."/>
            <person name="Biavati B."/>
            <person name="Watanabe K."/>
            <person name="Mattarelli P."/>
        </authorList>
    </citation>
    <scope>NUCLEOTIDE SEQUENCE [LARGE SCALE GENOMIC DNA]</scope>
    <source>
        <strain evidence="13 14">MRM 8.19</strain>
    </source>
</reference>
<dbReference type="CDD" id="cd00082">
    <property type="entry name" value="HisKA"/>
    <property type="match status" value="1"/>
</dbReference>
<dbReference type="InterPro" id="IPR005467">
    <property type="entry name" value="His_kinase_dom"/>
</dbReference>
<evidence type="ECO:0000256" key="3">
    <source>
        <dbReference type="ARBA" id="ARBA00012438"/>
    </source>
</evidence>
<comment type="catalytic activity">
    <reaction evidence="1">
        <text>ATP + protein L-histidine = ADP + protein N-phospho-L-histidine.</text>
        <dbReference type="EC" id="2.7.13.3"/>
    </reaction>
</comment>
<keyword evidence="7 13" id="KW-0418">Kinase</keyword>
<dbReference type="InterPro" id="IPR050980">
    <property type="entry name" value="2C_sensor_his_kinase"/>
</dbReference>
<name>A0A2U2MSU6_9BIFI</name>
<keyword evidence="9" id="KW-0843">Virulence</keyword>
<dbReference type="Pfam" id="PF02518">
    <property type="entry name" value="HATPase_c"/>
    <property type="match status" value="1"/>
</dbReference>
<evidence type="ECO:0000256" key="5">
    <source>
        <dbReference type="ARBA" id="ARBA00022553"/>
    </source>
</evidence>
<evidence type="ECO:0000256" key="10">
    <source>
        <dbReference type="SAM" id="MobiDB-lite"/>
    </source>
</evidence>
<dbReference type="InterPro" id="IPR036097">
    <property type="entry name" value="HisK_dim/P_sf"/>
</dbReference>
<keyword evidence="11" id="KW-0812">Transmembrane</keyword>
<dbReference type="SUPFAM" id="SSF47384">
    <property type="entry name" value="Homodimeric domain of signal transducing histidine kinase"/>
    <property type="match status" value="1"/>
</dbReference>
<dbReference type="InterPro" id="IPR036890">
    <property type="entry name" value="HATPase_C_sf"/>
</dbReference>
<gene>
    <name evidence="13" type="ORF">DF200_05105</name>
</gene>
<sequence>MSTSRMCAARPRRRSSRRCADAAIASARRGRRSMSREAGMDTGAGVGTGIGKDVKTVAGEAGRSGDVAGSVRRRMTVAMAVITVLGGLVFVLGVLLGSRHEMAERGLNPNAVSLAGQYGSGMMVIDTRKAILLTVLFVLGVVAAVAVVGWHYSRREVAPLQRAFELQRNFVADASHELKTPLAVISTRIDLIDFRREHGQPIDAVLDDLRGDVDRMNAIVTDLLVAARGAVHMEPVALRDVVDQSVAAVRPLADRHGVGVRVRLDGDPAHFVVQGSAVGLSRCVVAVLDNAIAHAPQGTEVTVALGYRHHRDVVIRVTDHGPGIGDNPERLFRRFARDDDGTVHQGYGLGLALARDVATRYDGTLDVESTSASGTTMRITLPLAS</sequence>
<dbReference type="AlphaFoldDB" id="A0A2U2MSU6"/>
<evidence type="ECO:0000259" key="12">
    <source>
        <dbReference type="PROSITE" id="PS50109"/>
    </source>
</evidence>
<feature type="region of interest" description="Disordered" evidence="10">
    <location>
        <begin position="1"/>
        <end position="47"/>
    </location>
</feature>
<evidence type="ECO:0000256" key="6">
    <source>
        <dbReference type="ARBA" id="ARBA00022679"/>
    </source>
</evidence>
<proteinExistence type="predicted"/>
<dbReference type="Gene3D" id="3.30.565.10">
    <property type="entry name" value="Histidine kinase-like ATPase, C-terminal domain"/>
    <property type="match status" value="1"/>
</dbReference>
<evidence type="ECO:0000256" key="8">
    <source>
        <dbReference type="ARBA" id="ARBA00023012"/>
    </source>
</evidence>
<evidence type="ECO:0000313" key="13">
    <source>
        <dbReference type="EMBL" id="PWG59912.1"/>
    </source>
</evidence>
<feature type="domain" description="Histidine kinase" evidence="12">
    <location>
        <begin position="173"/>
        <end position="385"/>
    </location>
</feature>
<evidence type="ECO:0000256" key="9">
    <source>
        <dbReference type="ARBA" id="ARBA00023026"/>
    </source>
</evidence>
<keyword evidence="8" id="KW-0902">Two-component regulatory system</keyword>
<keyword evidence="6" id="KW-0808">Transferase</keyword>
<dbReference type="GO" id="GO:0005886">
    <property type="term" value="C:plasma membrane"/>
    <property type="evidence" value="ECO:0007669"/>
    <property type="project" value="UniProtKB-SubCell"/>
</dbReference>
<dbReference type="InterPro" id="IPR004358">
    <property type="entry name" value="Sig_transdc_His_kin-like_C"/>
</dbReference>
<feature type="transmembrane region" description="Helical" evidence="11">
    <location>
        <begin position="130"/>
        <end position="152"/>
    </location>
</feature>
<dbReference type="EMBL" id="QFFN01000010">
    <property type="protein sequence ID" value="PWG59912.1"/>
    <property type="molecule type" value="Genomic_DNA"/>
</dbReference>
<dbReference type="SMART" id="SM00388">
    <property type="entry name" value="HisKA"/>
    <property type="match status" value="1"/>
</dbReference>
<comment type="subcellular location">
    <subcellularLocation>
        <location evidence="2">Cell membrane</location>
        <topology evidence="2">Multi-pass membrane protein</topology>
    </subcellularLocation>
</comment>
<dbReference type="SUPFAM" id="SSF55874">
    <property type="entry name" value="ATPase domain of HSP90 chaperone/DNA topoisomerase II/histidine kinase"/>
    <property type="match status" value="1"/>
</dbReference>
<dbReference type="InterPro" id="IPR003594">
    <property type="entry name" value="HATPase_dom"/>
</dbReference>
<dbReference type="GO" id="GO:0000155">
    <property type="term" value="F:phosphorelay sensor kinase activity"/>
    <property type="evidence" value="ECO:0007669"/>
    <property type="project" value="InterPro"/>
</dbReference>
<dbReference type="Pfam" id="PF00512">
    <property type="entry name" value="HisKA"/>
    <property type="match status" value="1"/>
</dbReference>